<dbReference type="STRING" id="1415166.NONO_c48880"/>
<keyword evidence="2" id="KW-1185">Reference proteome</keyword>
<dbReference type="EMBL" id="CP006850">
    <property type="protein sequence ID" value="AHH19672.1"/>
    <property type="molecule type" value="Genomic_DNA"/>
</dbReference>
<proteinExistence type="predicted"/>
<name>W5TKA7_9NOCA</name>
<evidence type="ECO:0000313" key="2">
    <source>
        <dbReference type="Proteomes" id="UP000019150"/>
    </source>
</evidence>
<dbReference type="KEGG" id="nno:NONO_c48880"/>
<organism evidence="1 2">
    <name type="scientific">Nocardia nova SH22a</name>
    <dbReference type="NCBI Taxonomy" id="1415166"/>
    <lineage>
        <taxon>Bacteria</taxon>
        <taxon>Bacillati</taxon>
        <taxon>Actinomycetota</taxon>
        <taxon>Actinomycetes</taxon>
        <taxon>Mycobacteriales</taxon>
        <taxon>Nocardiaceae</taxon>
        <taxon>Nocardia</taxon>
    </lineage>
</organism>
<dbReference type="InterPro" id="IPR050627">
    <property type="entry name" value="Nitroreductase/BluB"/>
</dbReference>
<dbReference type="InterPro" id="IPR000415">
    <property type="entry name" value="Nitroreductase-like"/>
</dbReference>
<dbReference type="eggNOG" id="COG0778">
    <property type="taxonomic scope" value="Bacteria"/>
</dbReference>
<dbReference type="SUPFAM" id="SSF55469">
    <property type="entry name" value="FMN-dependent nitroreductase-like"/>
    <property type="match status" value="1"/>
</dbReference>
<dbReference type="PANTHER" id="PTHR23026">
    <property type="entry name" value="NADPH NITROREDUCTASE"/>
    <property type="match status" value="1"/>
</dbReference>
<protein>
    <submittedName>
        <fullName evidence="1">Putative nitroreductase family protein</fullName>
    </submittedName>
</protein>
<dbReference type="Proteomes" id="UP000019150">
    <property type="component" value="Chromosome"/>
</dbReference>
<dbReference type="AlphaFoldDB" id="W5TKA7"/>
<dbReference type="PATRIC" id="fig|1415166.3.peg.5040"/>
<dbReference type="HOGENOM" id="CLU_051479_1_0_11"/>
<dbReference type="PANTHER" id="PTHR23026:SF123">
    <property type="entry name" value="NAD(P)H NITROREDUCTASE RV3131-RELATED"/>
    <property type="match status" value="1"/>
</dbReference>
<evidence type="ECO:0000313" key="1">
    <source>
        <dbReference type="EMBL" id="AHH19672.1"/>
    </source>
</evidence>
<dbReference type="NCBIfam" id="NF047509">
    <property type="entry name" value="Rv3131_FMN_oxido"/>
    <property type="match status" value="1"/>
</dbReference>
<gene>
    <name evidence="1" type="ORF">NONO_c48880</name>
</gene>
<dbReference type="GO" id="GO:0016491">
    <property type="term" value="F:oxidoreductase activity"/>
    <property type="evidence" value="ECO:0007669"/>
    <property type="project" value="InterPro"/>
</dbReference>
<dbReference type="RefSeq" id="WP_025351064.1">
    <property type="nucleotide sequence ID" value="NZ_CP006850.1"/>
</dbReference>
<accession>W5TKA7</accession>
<sequence length="329" mass="36538">MSTVPTRDVVEKAVELAGHAPSLHNSQPWRWTFDGAKLRLFSVHERMLPATDSTGRQLVISCGIVLDHLRAAMAAQGWQTLVAAFPNPNDHTHLADLRFTPSRYVTDGDRERAAAITRRYTDRLPFDEPDDWDQFETVLRTVVEPADTIVDVLPDGSRAELARASELSASLRRYDSAYHAELHWWTGHVVADAGVPRQALVTEDERERVDVGRRMPTVTGEARRPDVRADRSKILVLSTFGDTAEDWLLCGQIVSTVLLESTLAGYATCPLTHLTELPRSRAVIARLIGRNAFPQVLIRVGSVPESQPRPEPTPRLPLGDILRVTGDPA</sequence>
<dbReference type="OrthoDB" id="8156917at2"/>
<dbReference type="Gene3D" id="3.40.109.10">
    <property type="entry name" value="NADH Oxidase"/>
    <property type="match status" value="2"/>
</dbReference>
<reference evidence="1 2" key="1">
    <citation type="journal article" date="2014" name="Appl. Environ. Microbiol.">
        <title>Insights into the Microbial Degradation of Rubber and Gutta-Percha by Analysis of the Complete Genome of Nocardia nova SH22a.</title>
        <authorList>
            <person name="Luo Q."/>
            <person name="Hiessl S."/>
            <person name="Poehlein A."/>
            <person name="Daniel R."/>
            <person name="Steinbuchel A."/>
        </authorList>
    </citation>
    <scope>NUCLEOTIDE SEQUENCE [LARGE SCALE GENOMIC DNA]</scope>
    <source>
        <strain evidence="1">SH22a</strain>
    </source>
</reference>